<dbReference type="AlphaFoldDB" id="A0A4S2CFF6"/>
<dbReference type="EMBL" id="SRYX01000101">
    <property type="protein sequence ID" value="TGY25904.1"/>
    <property type="molecule type" value="Genomic_DNA"/>
</dbReference>
<comment type="caution">
    <text evidence="1">The sequence shown here is derived from an EMBL/GenBank/DDBJ whole genome shotgun (WGS) entry which is preliminary data.</text>
</comment>
<feature type="non-terminal residue" evidence="1">
    <location>
        <position position="25"/>
    </location>
</feature>
<sequence>MELKETEKRLLEAVSHIVENDGFTK</sequence>
<reference evidence="1 2" key="1">
    <citation type="submission" date="2019-04" db="EMBL/GenBank/DDBJ databases">
        <title>Microbes associate with the intestines of laboratory mice.</title>
        <authorList>
            <person name="Navarre W."/>
            <person name="Wong E."/>
            <person name="Huang K."/>
            <person name="Tropini C."/>
            <person name="Ng K."/>
            <person name="Yu B."/>
        </authorList>
    </citation>
    <scope>NUCLEOTIDE SEQUENCE [LARGE SCALE GENOMIC DNA]</scope>
    <source>
        <strain evidence="1 2">NM63_1-25</strain>
    </source>
</reference>
<organism evidence="1 2">
    <name type="scientific">Bacteroides caecimuris</name>
    <dbReference type="NCBI Taxonomy" id="1796613"/>
    <lineage>
        <taxon>Bacteria</taxon>
        <taxon>Pseudomonadati</taxon>
        <taxon>Bacteroidota</taxon>
        <taxon>Bacteroidia</taxon>
        <taxon>Bacteroidales</taxon>
        <taxon>Bacteroidaceae</taxon>
        <taxon>Bacteroides</taxon>
    </lineage>
</organism>
<protein>
    <submittedName>
        <fullName evidence="1">TetR/AcrR family transcriptional regulator</fullName>
    </submittedName>
</protein>
<evidence type="ECO:0000313" key="1">
    <source>
        <dbReference type="EMBL" id="TGY25904.1"/>
    </source>
</evidence>
<proteinExistence type="predicted"/>
<dbReference type="Proteomes" id="UP000309566">
    <property type="component" value="Unassembled WGS sequence"/>
</dbReference>
<accession>A0A4S2CFF6</accession>
<gene>
    <name evidence="1" type="ORF">E5353_17150</name>
</gene>
<evidence type="ECO:0000313" key="2">
    <source>
        <dbReference type="Proteomes" id="UP000309566"/>
    </source>
</evidence>
<name>A0A4S2CFF6_9BACE</name>